<dbReference type="InterPro" id="IPR052920">
    <property type="entry name" value="DNA-binding_regulatory"/>
</dbReference>
<keyword evidence="1" id="KW-0812">Transmembrane</keyword>
<feature type="transmembrane region" description="Helical" evidence="1">
    <location>
        <begin position="14"/>
        <end position="34"/>
    </location>
</feature>
<name>A0A841KVH2_9FIRM</name>
<dbReference type="PANTHER" id="PTHR43358">
    <property type="entry name" value="ALPHA/BETA-HYDROLASE"/>
    <property type="match status" value="1"/>
</dbReference>
<dbReference type="AlphaFoldDB" id="A0A841KVH2"/>
<proteinExistence type="predicted"/>
<evidence type="ECO:0000313" key="4">
    <source>
        <dbReference type="Proteomes" id="UP000579281"/>
    </source>
</evidence>
<dbReference type="Proteomes" id="UP000579281">
    <property type="component" value="Unassembled WGS sequence"/>
</dbReference>
<keyword evidence="4" id="KW-1185">Reference proteome</keyword>
<dbReference type="RefSeq" id="WP_184308748.1">
    <property type="nucleotide sequence ID" value="NZ_JACHEN010000004.1"/>
</dbReference>
<dbReference type="SUPFAM" id="SSF53474">
    <property type="entry name" value="alpha/beta-Hydrolases"/>
    <property type="match status" value="1"/>
</dbReference>
<sequence length="327" mass="37298">MKDKRNRQYRYRQLIIMIFLLFILSTASMSFVYYKIGDALIHRKNEISKVMKLDSKEFPCEEVVFKSKQGNITLRGLFFTAPSKSNKTLIVVHGLGENRFMSGRTEILVKYLIPKGYNLLAFDLRGHGESEGNLITFGYYEKYDVAGAIEYLKQRGIEGEKIGLIGFSMGAITAIETAGEDERINVVIADSAIRDLKLFVSTDVRNLSNDVDVLLNNLGGTSYSAILRYLPFKDKIISMTANVYGLKINEVSPMNTVRKIRKKPIFLIHSKNDQIISCMNSKEILKSLEDNPNATLWLTEKASHIGSLKMYPEEYLRKLEEFLDENM</sequence>
<accession>A0A841KVH2</accession>
<dbReference type="Pfam" id="PF12146">
    <property type="entry name" value="Hydrolase_4"/>
    <property type="match status" value="1"/>
</dbReference>
<dbReference type="PANTHER" id="PTHR43358:SF4">
    <property type="entry name" value="ALPHA_BETA HYDROLASE FOLD-1 DOMAIN-CONTAINING PROTEIN"/>
    <property type="match status" value="1"/>
</dbReference>
<evidence type="ECO:0000256" key="1">
    <source>
        <dbReference type="SAM" id="Phobius"/>
    </source>
</evidence>
<keyword evidence="1" id="KW-1133">Transmembrane helix</keyword>
<dbReference type="InterPro" id="IPR029058">
    <property type="entry name" value="AB_hydrolase_fold"/>
</dbReference>
<keyword evidence="1" id="KW-0472">Membrane</keyword>
<reference evidence="3 4" key="1">
    <citation type="submission" date="2020-08" db="EMBL/GenBank/DDBJ databases">
        <title>Genomic Encyclopedia of Type Strains, Phase IV (KMG-IV): sequencing the most valuable type-strain genomes for metagenomic binning, comparative biology and taxonomic classification.</title>
        <authorList>
            <person name="Goeker M."/>
        </authorList>
    </citation>
    <scope>NUCLEOTIDE SEQUENCE [LARGE SCALE GENOMIC DNA]</scope>
    <source>
        <strain evidence="3 4">DSM 103526</strain>
    </source>
</reference>
<organism evidence="3 4">
    <name type="scientific">Anaerosolibacter carboniphilus</name>
    <dbReference type="NCBI Taxonomy" id="1417629"/>
    <lineage>
        <taxon>Bacteria</taxon>
        <taxon>Bacillati</taxon>
        <taxon>Bacillota</taxon>
        <taxon>Clostridia</taxon>
        <taxon>Peptostreptococcales</taxon>
        <taxon>Thermotaleaceae</taxon>
        <taxon>Anaerosolibacter</taxon>
    </lineage>
</organism>
<dbReference type="Gene3D" id="3.40.50.1820">
    <property type="entry name" value="alpha/beta hydrolase"/>
    <property type="match status" value="1"/>
</dbReference>
<dbReference type="InterPro" id="IPR022742">
    <property type="entry name" value="Hydrolase_4"/>
</dbReference>
<comment type="caution">
    <text evidence="3">The sequence shown here is derived from an EMBL/GenBank/DDBJ whole genome shotgun (WGS) entry which is preliminary data.</text>
</comment>
<gene>
    <name evidence="3" type="ORF">HNQ80_001007</name>
</gene>
<dbReference type="EMBL" id="JACHEN010000004">
    <property type="protein sequence ID" value="MBB6214922.1"/>
    <property type="molecule type" value="Genomic_DNA"/>
</dbReference>
<evidence type="ECO:0000259" key="2">
    <source>
        <dbReference type="Pfam" id="PF12146"/>
    </source>
</evidence>
<feature type="domain" description="Serine aminopeptidase S33" evidence="2">
    <location>
        <begin position="85"/>
        <end position="189"/>
    </location>
</feature>
<evidence type="ECO:0000313" key="3">
    <source>
        <dbReference type="EMBL" id="MBB6214922.1"/>
    </source>
</evidence>
<protein>
    <submittedName>
        <fullName evidence="3">Fermentation-respiration switch protein FrsA (DUF1100 family)</fullName>
    </submittedName>
</protein>